<accession>A0A1V9FD18</accession>
<gene>
    <name evidence="16" type="ORF">A4R26_26445</name>
</gene>
<dbReference type="STRING" id="550983.A4R26_26445"/>
<evidence type="ECO:0000256" key="5">
    <source>
        <dbReference type="ARBA" id="ARBA00022670"/>
    </source>
</evidence>
<keyword evidence="4" id="KW-0121">Carboxypeptidase</keyword>
<comment type="pathway">
    <text evidence="1">Cell wall biogenesis; peptidoglycan biosynthesis.</text>
</comment>
<dbReference type="InterPro" id="IPR001264">
    <property type="entry name" value="Glyco_trans_51"/>
</dbReference>
<evidence type="ECO:0000256" key="7">
    <source>
        <dbReference type="ARBA" id="ARBA00022679"/>
    </source>
</evidence>
<dbReference type="GO" id="GO:0030288">
    <property type="term" value="C:outer membrane-bounded periplasmic space"/>
    <property type="evidence" value="ECO:0007669"/>
    <property type="project" value="TreeGrafter"/>
</dbReference>
<evidence type="ECO:0000256" key="3">
    <source>
        <dbReference type="ARBA" id="ARBA00007739"/>
    </source>
</evidence>
<comment type="catalytic activity">
    <reaction evidence="11">
        <text>[GlcNAc-(1-&gt;4)-Mur2Ac(oyl-L-Ala-gamma-D-Glu-L-Lys-D-Ala-D-Ala)](n)-di-trans,octa-cis-undecaprenyl diphosphate + beta-D-GlcNAc-(1-&gt;4)-Mur2Ac(oyl-L-Ala-gamma-D-Glu-L-Lys-D-Ala-D-Ala)-di-trans,octa-cis-undecaprenyl diphosphate = [GlcNAc-(1-&gt;4)-Mur2Ac(oyl-L-Ala-gamma-D-Glu-L-Lys-D-Ala-D-Ala)](n+1)-di-trans,octa-cis-undecaprenyl diphosphate + di-trans,octa-cis-undecaprenyl diphosphate + H(+)</text>
        <dbReference type="Rhea" id="RHEA:23708"/>
        <dbReference type="Rhea" id="RHEA-COMP:9602"/>
        <dbReference type="Rhea" id="RHEA-COMP:9603"/>
        <dbReference type="ChEBI" id="CHEBI:15378"/>
        <dbReference type="ChEBI" id="CHEBI:58405"/>
        <dbReference type="ChEBI" id="CHEBI:60033"/>
        <dbReference type="ChEBI" id="CHEBI:78435"/>
        <dbReference type="EC" id="2.4.99.28"/>
    </reaction>
</comment>
<dbReference type="InterPro" id="IPR023346">
    <property type="entry name" value="Lysozyme-like_dom_sf"/>
</dbReference>
<name>A0A1V9FD18_9BACT</name>
<feature type="domain" description="Penicillin-binding protein transpeptidase" evidence="13">
    <location>
        <begin position="326"/>
        <end position="549"/>
    </location>
</feature>
<dbReference type="InterPro" id="IPR050396">
    <property type="entry name" value="Glycosyltr_51/Transpeptidase"/>
</dbReference>
<evidence type="ECO:0000256" key="10">
    <source>
        <dbReference type="ARBA" id="ARBA00044770"/>
    </source>
</evidence>
<dbReference type="EC" id="2.4.99.28" evidence="10"/>
<dbReference type="GO" id="GO:0009252">
    <property type="term" value="P:peptidoglycan biosynthetic process"/>
    <property type="evidence" value="ECO:0007669"/>
    <property type="project" value="InterPro"/>
</dbReference>
<dbReference type="SUPFAM" id="SSF53955">
    <property type="entry name" value="Lysozyme-like"/>
    <property type="match status" value="1"/>
</dbReference>
<evidence type="ECO:0000256" key="2">
    <source>
        <dbReference type="ARBA" id="ARBA00007090"/>
    </source>
</evidence>
<dbReference type="InterPro" id="IPR036950">
    <property type="entry name" value="PBP_transglycosylase"/>
</dbReference>
<keyword evidence="17" id="KW-1185">Reference proteome</keyword>
<dbReference type="RefSeq" id="WP_081169056.1">
    <property type="nucleotide sequence ID" value="NZ_LWBP01000203.1"/>
</dbReference>
<evidence type="ECO:0000256" key="8">
    <source>
        <dbReference type="ARBA" id="ARBA00022801"/>
    </source>
</evidence>
<feature type="transmembrane region" description="Helical" evidence="12">
    <location>
        <begin position="38"/>
        <end position="56"/>
    </location>
</feature>
<keyword evidence="12" id="KW-1133">Transmembrane helix</keyword>
<dbReference type="InterPro" id="IPR011815">
    <property type="entry name" value="PBP_1c"/>
</dbReference>
<comment type="similarity">
    <text evidence="2">In the C-terminal section; belongs to the transpeptidase family.</text>
</comment>
<dbReference type="Pfam" id="PF00912">
    <property type="entry name" value="Transgly"/>
    <property type="match status" value="1"/>
</dbReference>
<dbReference type="PANTHER" id="PTHR32282">
    <property type="entry name" value="BINDING PROTEIN TRANSPEPTIDASE, PUTATIVE-RELATED"/>
    <property type="match status" value="1"/>
</dbReference>
<protein>
    <recommendedName>
        <fullName evidence="10">peptidoglycan glycosyltransferase</fullName>
        <ecNumber evidence="10">2.4.99.28</ecNumber>
    </recommendedName>
</protein>
<dbReference type="Gene3D" id="3.40.710.10">
    <property type="entry name" value="DD-peptidase/beta-lactamase superfamily"/>
    <property type="match status" value="1"/>
</dbReference>
<dbReference type="EMBL" id="LWBP01000203">
    <property type="protein sequence ID" value="OQP56181.1"/>
    <property type="molecule type" value="Genomic_DNA"/>
</dbReference>
<dbReference type="SUPFAM" id="SSF56601">
    <property type="entry name" value="beta-lactamase/transpeptidase-like"/>
    <property type="match status" value="1"/>
</dbReference>
<sequence>MRTKAQWREKIHTWYDRVATWSRSKPATRKTLKYGKRLLITVAATCIIFFTLNWVFPVPDKIEYSTIITDSKGEVVHAYLTADQKWRMKTELEEISPLLRKTIIEKEDRYFYSHPGVNALAIVRAFGKNIFRLKRTSGASTITMQVARALEPKNRTYVNKLVEMFRALQLELKYSKNEILQLYLNLVPYGGNIEGVKSASILYFKKNPDHLSLAEITALSIIPNRPSSLVMGKHNDRIVRERNRWLQQFAKDKVFTQKEIADALSEPLTATRGEVPKLIPHLAWKLKQQGGNTIKTNIELNTQLKTEKLVADYARILTLKNIRNAAVIIIDNQTHNVITYVGSASFTDTIDAGQVNGAKAIRQPGSTLKPLLYGLCIDEGFMTPKAIITDVAVNYNGYAPENYDKQFNGYVTMEYALEHSLNIPAVKGLQWLGKDPFVDKLAACNFQQIKKDQRKLGLSLILGGCGATLEELTGLYSIFANNGRFVSPRYTQDTFQQRGQGEKILTPAANFMINEILSKVNRPDFPLNWQSTEHMPKIAWKTGTSYGRRDAWSIGYNRKYTVGIWTGNFSALGIPELSGANIATPLLFKIFNTIDYDSDEEWFTQPKDCDIRMVCSETGMPPGEHCKNTVTDYFIPLISTSQLCDNMQEVALSADDKMSYCKTCQPGNGYKKKWFRTVSPEMQRYYEERHIVYEKMPPHNPACERVFKEGGPAITSPRNGSEYFISKKHPEPLQLSCNVGNDVHKVYWYVNNQFYKAGEARNRQFFIPEEGPVKISCTDDKGRNRDIWIRVKYVDL</sequence>
<dbReference type="GO" id="GO:0004180">
    <property type="term" value="F:carboxypeptidase activity"/>
    <property type="evidence" value="ECO:0007669"/>
    <property type="project" value="UniProtKB-KW"/>
</dbReference>
<evidence type="ECO:0000313" key="17">
    <source>
        <dbReference type="Proteomes" id="UP000192276"/>
    </source>
</evidence>
<dbReference type="GO" id="GO:0008955">
    <property type="term" value="F:peptidoglycan glycosyltransferase activity"/>
    <property type="evidence" value="ECO:0007669"/>
    <property type="project" value="UniProtKB-EC"/>
</dbReference>
<dbReference type="GO" id="GO:0008658">
    <property type="term" value="F:penicillin binding"/>
    <property type="evidence" value="ECO:0007669"/>
    <property type="project" value="InterPro"/>
</dbReference>
<dbReference type="OrthoDB" id="9766909at2"/>
<dbReference type="Gene3D" id="1.10.3810.10">
    <property type="entry name" value="Biosynthetic peptidoglycan transglycosylase-like"/>
    <property type="match status" value="1"/>
</dbReference>
<keyword evidence="5" id="KW-0645">Protease</keyword>
<comment type="similarity">
    <text evidence="3">In the N-terminal section; belongs to the glycosyltransferase 51 family.</text>
</comment>
<comment type="caution">
    <text evidence="16">The sequence shown here is derived from an EMBL/GenBank/DDBJ whole genome shotgun (WGS) entry which is preliminary data.</text>
</comment>
<evidence type="ECO:0000256" key="6">
    <source>
        <dbReference type="ARBA" id="ARBA00022676"/>
    </source>
</evidence>
<reference evidence="17" key="1">
    <citation type="submission" date="2016-04" db="EMBL/GenBank/DDBJ databases">
        <authorList>
            <person name="Chen L."/>
            <person name="Zhuang W."/>
            <person name="Wang G."/>
        </authorList>
    </citation>
    <scope>NUCLEOTIDE SEQUENCE [LARGE SCALE GENOMIC DNA]</scope>
    <source>
        <strain evidence="17">208</strain>
    </source>
</reference>
<dbReference type="PANTHER" id="PTHR32282:SF15">
    <property type="entry name" value="PENICILLIN-BINDING PROTEIN 1C"/>
    <property type="match status" value="1"/>
</dbReference>
<keyword evidence="12" id="KW-0472">Membrane</keyword>
<dbReference type="Pfam" id="PF06832">
    <property type="entry name" value="BiPBP_C"/>
    <property type="match status" value="1"/>
</dbReference>
<keyword evidence="6" id="KW-0328">Glycosyltransferase</keyword>
<keyword evidence="9" id="KW-0511">Multifunctional enzyme</keyword>
<evidence type="ECO:0000259" key="13">
    <source>
        <dbReference type="Pfam" id="PF00905"/>
    </source>
</evidence>
<dbReference type="InterPro" id="IPR009647">
    <property type="entry name" value="PBP_C"/>
</dbReference>
<dbReference type="InterPro" id="IPR001460">
    <property type="entry name" value="PCN-bd_Tpept"/>
</dbReference>
<dbReference type="AlphaFoldDB" id="A0A1V9FD18"/>
<proteinExistence type="inferred from homology"/>
<keyword evidence="8" id="KW-0378">Hydrolase</keyword>
<evidence type="ECO:0000313" key="16">
    <source>
        <dbReference type="EMBL" id="OQP56181.1"/>
    </source>
</evidence>
<organism evidence="16 17">
    <name type="scientific">Niastella populi</name>
    <dbReference type="NCBI Taxonomy" id="550983"/>
    <lineage>
        <taxon>Bacteria</taxon>
        <taxon>Pseudomonadati</taxon>
        <taxon>Bacteroidota</taxon>
        <taxon>Chitinophagia</taxon>
        <taxon>Chitinophagales</taxon>
        <taxon>Chitinophagaceae</taxon>
        <taxon>Niastella</taxon>
    </lineage>
</organism>
<feature type="domain" description="Penicillin-binding C-terminal" evidence="15">
    <location>
        <begin position="705"/>
        <end position="789"/>
    </location>
</feature>
<dbReference type="Pfam" id="PF00905">
    <property type="entry name" value="Transpeptidase"/>
    <property type="match status" value="1"/>
</dbReference>
<keyword evidence="12" id="KW-0812">Transmembrane</keyword>
<evidence type="ECO:0000256" key="12">
    <source>
        <dbReference type="SAM" id="Phobius"/>
    </source>
</evidence>
<keyword evidence="7" id="KW-0808">Transferase</keyword>
<evidence type="ECO:0000259" key="15">
    <source>
        <dbReference type="Pfam" id="PF06832"/>
    </source>
</evidence>
<feature type="domain" description="Glycosyl transferase family 51" evidence="14">
    <location>
        <begin position="75"/>
        <end position="248"/>
    </location>
</feature>
<dbReference type="Proteomes" id="UP000192276">
    <property type="component" value="Unassembled WGS sequence"/>
</dbReference>
<dbReference type="NCBIfam" id="TIGR02073">
    <property type="entry name" value="PBP_1c"/>
    <property type="match status" value="1"/>
</dbReference>
<evidence type="ECO:0000256" key="4">
    <source>
        <dbReference type="ARBA" id="ARBA00022645"/>
    </source>
</evidence>
<evidence type="ECO:0000259" key="14">
    <source>
        <dbReference type="Pfam" id="PF00912"/>
    </source>
</evidence>
<dbReference type="InterPro" id="IPR012338">
    <property type="entry name" value="Beta-lactam/transpept-like"/>
</dbReference>
<dbReference type="GO" id="GO:0006508">
    <property type="term" value="P:proteolysis"/>
    <property type="evidence" value="ECO:0007669"/>
    <property type="project" value="UniProtKB-KW"/>
</dbReference>
<evidence type="ECO:0000256" key="9">
    <source>
        <dbReference type="ARBA" id="ARBA00023268"/>
    </source>
</evidence>
<evidence type="ECO:0000256" key="11">
    <source>
        <dbReference type="ARBA" id="ARBA00049902"/>
    </source>
</evidence>
<evidence type="ECO:0000256" key="1">
    <source>
        <dbReference type="ARBA" id="ARBA00004752"/>
    </source>
</evidence>